<dbReference type="Gene3D" id="3.65.10.10">
    <property type="entry name" value="Enolpyruvate transferase domain"/>
    <property type="match status" value="2"/>
</dbReference>
<evidence type="ECO:0000256" key="11">
    <source>
        <dbReference type="ARBA" id="ARBA00047527"/>
    </source>
</evidence>
<dbReference type="InterPro" id="IPR036968">
    <property type="entry name" value="Enolpyruvate_Tfrase_sf"/>
</dbReference>
<dbReference type="GO" id="GO:0019277">
    <property type="term" value="P:UDP-N-acetylgalactosamine biosynthetic process"/>
    <property type="evidence" value="ECO:0007669"/>
    <property type="project" value="InterPro"/>
</dbReference>
<comment type="subcellular location">
    <subcellularLocation>
        <location evidence="1 12">Cytoplasm</location>
    </subcellularLocation>
</comment>
<dbReference type="Pfam" id="PF00275">
    <property type="entry name" value="EPSP_synthase"/>
    <property type="match status" value="1"/>
</dbReference>
<dbReference type="EC" id="2.5.1.7" evidence="12"/>
<keyword evidence="4 12" id="KW-0132">Cell division</keyword>
<sequence>MDKFIIRGGTPLRGHVSISGAKNAALPIIAASILTDQPVLIHNVPRLRDIYTMGHILQYMGANHHFDEDNRAFHVHLNGMNRLEAPYEMVKTMRASILFLGPMVARYRQARVSLPGGCAIGARPVNLHLDALRKMGVEINIVDGYIEAHCQELRGADIYFDTVTVTGTENIMMAATLAKGRTVLKNAAREPEVVDLARCLVHMGAHIEGIGSDTLTIEGVDELAGACYSVMPDRIEAGTFMAAAAITAGEVTLPATVTPLVESIIMKLQDCDIRIQCDDEYVRVYGNGITCRDMVTSPYPGFPTDMQAQYMALMCRGQGVSIIEETIFENRYMHVAELQRMGADIEVQGSRAVIKGQPFLKGAPVMATDLRASASLVIAALAARGSTEIQRIYHLDRGYDHIEDKLTALGASIERVQQ</sequence>
<name>A0A7W7Y4U0_9BACT</name>
<dbReference type="Proteomes" id="UP000528322">
    <property type="component" value="Unassembled WGS sequence"/>
</dbReference>
<feature type="binding site" evidence="12">
    <location>
        <position position="305"/>
    </location>
    <ligand>
        <name>UDP-N-acetyl-alpha-D-glucosamine</name>
        <dbReference type="ChEBI" id="CHEBI:57705"/>
    </ligand>
</feature>
<dbReference type="NCBIfam" id="NF006873">
    <property type="entry name" value="PRK09369.1"/>
    <property type="match status" value="1"/>
</dbReference>
<dbReference type="GO" id="GO:0071555">
    <property type="term" value="P:cell wall organization"/>
    <property type="evidence" value="ECO:0007669"/>
    <property type="project" value="UniProtKB-KW"/>
</dbReference>
<keyword evidence="5 12" id="KW-0808">Transferase</keyword>
<dbReference type="PANTHER" id="PTHR43783">
    <property type="entry name" value="UDP-N-ACETYLGLUCOSAMINE 1-CARBOXYVINYLTRANSFERASE"/>
    <property type="match status" value="1"/>
</dbReference>
<feature type="domain" description="Enolpyruvate transferase" evidence="13">
    <location>
        <begin position="7"/>
        <end position="406"/>
    </location>
</feature>
<evidence type="ECO:0000256" key="12">
    <source>
        <dbReference type="HAMAP-Rule" id="MF_00111"/>
    </source>
</evidence>
<dbReference type="GO" id="GO:0008760">
    <property type="term" value="F:UDP-N-acetylglucosamine 1-carboxyvinyltransferase activity"/>
    <property type="evidence" value="ECO:0007669"/>
    <property type="project" value="UniProtKB-UniRule"/>
</dbReference>
<proteinExistence type="inferred from homology"/>
<dbReference type="UniPathway" id="UPA00219"/>
<evidence type="ECO:0000256" key="9">
    <source>
        <dbReference type="ARBA" id="ARBA00023316"/>
    </source>
</evidence>
<keyword evidence="15" id="KW-1185">Reference proteome</keyword>
<dbReference type="GO" id="GO:0009252">
    <property type="term" value="P:peptidoglycan biosynthetic process"/>
    <property type="evidence" value="ECO:0007669"/>
    <property type="project" value="UniProtKB-UniRule"/>
</dbReference>
<dbReference type="PANTHER" id="PTHR43783:SF1">
    <property type="entry name" value="UDP-N-ACETYLGLUCOSAMINE 1-CARBOXYVINYLTRANSFERASE"/>
    <property type="match status" value="1"/>
</dbReference>
<evidence type="ECO:0000313" key="14">
    <source>
        <dbReference type="EMBL" id="MBB5021807.1"/>
    </source>
</evidence>
<comment type="catalytic activity">
    <reaction evidence="11 12">
        <text>phosphoenolpyruvate + UDP-N-acetyl-alpha-D-glucosamine = UDP-N-acetyl-3-O-(1-carboxyvinyl)-alpha-D-glucosamine + phosphate</text>
        <dbReference type="Rhea" id="RHEA:18681"/>
        <dbReference type="ChEBI" id="CHEBI:43474"/>
        <dbReference type="ChEBI" id="CHEBI:57705"/>
        <dbReference type="ChEBI" id="CHEBI:58702"/>
        <dbReference type="ChEBI" id="CHEBI:68483"/>
        <dbReference type="EC" id="2.5.1.7"/>
    </reaction>
</comment>
<keyword evidence="6 12" id="KW-0133">Cell shape</keyword>
<dbReference type="InterPro" id="IPR013792">
    <property type="entry name" value="RNA3'P_cycl/enolpyr_Trfase_a/b"/>
</dbReference>
<evidence type="ECO:0000259" key="13">
    <source>
        <dbReference type="Pfam" id="PF00275"/>
    </source>
</evidence>
<feature type="active site" description="Proton donor" evidence="12">
    <location>
        <position position="118"/>
    </location>
</feature>
<dbReference type="EMBL" id="JACHID010000006">
    <property type="protein sequence ID" value="MBB5021807.1"/>
    <property type="molecule type" value="Genomic_DNA"/>
</dbReference>
<dbReference type="InterPro" id="IPR050068">
    <property type="entry name" value="MurA_subfamily"/>
</dbReference>
<feature type="modified residue" description="2-(S-cysteinyl)pyruvic acid O-phosphothioketal" evidence="12">
    <location>
        <position position="118"/>
    </location>
</feature>
<dbReference type="GO" id="GO:0051301">
    <property type="term" value="P:cell division"/>
    <property type="evidence" value="ECO:0007669"/>
    <property type="project" value="UniProtKB-KW"/>
</dbReference>
<accession>A0A7W7Y4U0</accession>
<keyword evidence="12" id="KW-0670">Pyruvate</keyword>
<organism evidence="14 15">
    <name type="scientific">Desulfurispira natronophila</name>
    <dbReference type="NCBI Taxonomy" id="682562"/>
    <lineage>
        <taxon>Bacteria</taxon>
        <taxon>Pseudomonadati</taxon>
        <taxon>Chrysiogenota</taxon>
        <taxon>Chrysiogenia</taxon>
        <taxon>Chrysiogenales</taxon>
        <taxon>Chrysiogenaceae</taxon>
        <taxon>Desulfurispira</taxon>
    </lineage>
</organism>
<gene>
    <name evidence="12" type="primary">murA</name>
    <name evidence="14" type="ORF">HNR37_001121</name>
</gene>
<keyword evidence="7 12" id="KW-0573">Peptidoglycan synthesis</keyword>
<evidence type="ECO:0000256" key="8">
    <source>
        <dbReference type="ARBA" id="ARBA00023306"/>
    </source>
</evidence>
<dbReference type="AlphaFoldDB" id="A0A7W7Y4U0"/>
<evidence type="ECO:0000256" key="5">
    <source>
        <dbReference type="ARBA" id="ARBA00022679"/>
    </source>
</evidence>
<evidence type="ECO:0000256" key="6">
    <source>
        <dbReference type="ARBA" id="ARBA00022960"/>
    </source>
</evidence>
<evidence type="ECO:0000256" key="4">
    <source>
        <dbReference type="ARBA" id="ARBA00022618"/>
    </source>
</evidence>
<dbReference type="HAMAP" id="MF_00111">
    <property type="entry name" value="MurA"/>
    <property type="match status" value="1"/>
</dbReference>
<dbReference type="NCBIfam" id="TIGR01072">
    <property type="entry name" value="murA"/>
    <property type="match status" value="1"/>
</dbReference>
<evidence type="ECO:0000256" key="1">
    <source>
        <dbReference type="ARBA" id="ARBA00004496"/>
    </source>
</evidence>
<comment type="function">
    <text evidence="12">Cell wall formation. Adds enolpyruvyl to UDP-N-acetylglucosamine.</text>
</comment>
<dbReference type="FunFam" id="3.65.10.10:FF:000001">
    <property type="entry name" value="UDP-N-acetylglucosamine 1-carboxyvinyltransferase"/>
    <property type="match status" value="1"/>
</dbReference>
<feature type="binding site" evidence="12">
    <location>
        <begin position="22"/>
        <end position="23"/>
    </location>
    <ligand>
        <name>phosphoenolpyruvate</name>
        <dbReference type="ChEBI" id="CHEBI:58702"/>
    </ligand>
</feature>
<feature type="binding site" evidence="12">
    <location>
        <position position="327"/>
    </location>
    <ligand>
        <name>UDP-N-acetyl-alpha-D-glucosamine</name>
        <dbReference type="ChEBI" id="CHEBI:57705"/>
    </ligand>
</feature>
<keyword evidence="3 12" id="KW-0963">Cytoplasm</keyword>
<protein>
    <recommendedName>
        <fullName evidence="12">UDP-N-acetylglucosamine 1-carboxyvinyltransferase</fullName>
        <ecNumber evidence="12">2.5.1.7</ecNumber>
    </recommendedName>
    <alternativeName>
        <fullName evidence="12">Enoylpyruvate transferase</fullName>
    </alternativeName>
    <alternativeName>
        <fullName evidence="12">UDP-N-acetylglucosamine enolpyruvyl transferase</fullName>
        <shortName evidence="12">EPT</shortName>
    </alternativeName>
</protein>
<evidence type="ECO:0000256" key="2">
    <source>
        <dbReference type="ARBA" id="ARBA00004752"/>
    </source>
</evidence>
<evidence type="ECO:0000256" key="10">
    <source>
        <dbReference type="ARBA" id="ARBA00038367"/>
    </source>
</evidence>
<dbReference type="SUPFAM" id="SSF55205">
    <property type="entry name" value="EPT/RTPC-like"/>
    <property type="match status" value="1"/>
</dbReference>
<dbReference type="CDD" id="cd01555">
    <property type="entry name" value="UdpNAET"/>
    <property type="match status" value="1"/>
</dbReference>
<comment type="pathway">
    <text evidence="2 12">Cell wall biogenesis; peptidoglycan biosynthesis.</text>
</comment>
<evidence type="ECO:0000256" key="7">
    <source>
        <dbReference type="ARBA" id="ARBA00022984"/>
    </source>
</evidence>
<dbReference type="GO" id="GO:0008360">
    <property type="term" value="P:regulation of cell shape"/>
    <property type="evidence" value="ECO:0007669"/>
    <property type="project" value="UniProtKB-KW"/>
</dbReference>
<comment type="caution">
    <text evidence="14">The sequence shown here is derived from an EMBL/GenBank/DDBJ whole genome shotgun (WGS) entry which is preliminary data.</text>
</comment>
<comment type="similarity">
    <text evidence="10 12">Belongs to the EPSP synthase family. MurA subfamily.</text>
</comment>
<evidence type="ECO:0000313" key="15">
    <source>
        <dbReference type="Proteomes" id="UP000528322"/>
    </source>
</evidence>
<evidence type="ECO:0000256" key="3">
    <source>
        <dbReference type="ARBA" id="ARBA00022490"/>
    </source>
</evidence>
<dbReference type="InterPro" id="IPR001986">
    <property type="entry name" value="Enolpyruvate_Tfrase_dom"/>
</dbReference>
<keyword evidence="9 12" id="KW-0961">Cell wall biogenesis/degradation</keyword>
<reference evidence="14 15" key="1">
    <citation type="submission" date="2020-08" db="EMBL/GenBank/DDBJ databases">
        <title>Genomic Encyclopedia of Type Strains, Phase IV (KMG-IV): sequencing the most valuable type-strain genomes for metagenomic binning, comparative biology and taxonomic classification.</title>
        <authorList>
            <person name="Goeker M."/>
        </authorList>
    </citation>
    <scope>NUCLEOTIDE SEQUENCE [LARGE SCALE GENOMIC DNA]</scope>
    <source>
        <strain evidence="14 15">DSM 22071</strain>
    </source>
</reference>
<dbReference type="InterPro" id="IPR005750">
    <property type="entry name" value="UDP_GlcNAc_COvinyl_MurA"/>
</dbReference>
<keyword evidence="8 12" id="KW-0131">Cell cycle</keyword>
<dbReference type="RefSeq" id="WP_183731190.1">
    <property type="nucleotide sequence ID" value="NZ_JACHID010000006.1"/>
</dbReference>
<feature type="binding site" evidence="12">
    <location>
        <position position="94"/>
    </location>
    <ligand>
        <name>UDP-N-acetyl-alpha-D-glucosamine</name>
        <dbReference type="ChEBI" id="CHEBI:57705"/>
    </ligand>
</feature>
<comment type="caution">
    <text evidence="12">Lacks conserved residue(s) required for the propagation of feature annotation.</text>
</comment>
<dbReference type="GO" id="GO:0005737">
    <property type="term" value="C:cytoplasm"/>
    <property type="evidence" value="ECO:0007669"/>
    <property type="project" value="UniProtKB-SubCell"/>
</dbReference>